<keyword evidence="1" id="KW-0547">Nucleotide-binding</keyword>
<dbReference type="PROSITE" id="PS51722">
    <property type="entry name" value="G_TR_2"/>
    <property type="match status" value="1"/>
</dbReference>
<evidence type="ECO:0000256" key="1">
    <source>
        <dbReference type="ARBA" id="ARBA00023134"/>
    </source>
</evidence>
<dbReference type="GO" id="GO:0003723">
    <property type="term" value="F:RNA binding"/>
    <property type="evidence" value="ECO:0007669"/>
    <property type="project" value="InterPro"/>
</dbReference>
<evidence type="ECO:0000259" key="2">
    <source>
        <dbReference type="PROSITE" id="PS51722"/>
    </source>
</evidence>
<dbReference type="Gene3D" id="2.40.30.10">
    <property type="entry name" value="Translation factors"/>
    <property type="match status" value="1"/>
</dbReference>
<evidence type="ECO:0000313" key="4">
    <source>
        <dbReference type="Proteomes" id="UP000544110"/>
    </source>
</evidence>
<dbReference type="AlphaFoldDB" id="A0A7Y9UJX7"/>
<name>A0A7Y9UJX7_9ACTN</name>
<dbReference type="GO" id="GO:0003924">
    <property type="term" value="F:GTPase activity"/>
    <property type="evidence" value="ECO:0007669"/>
    <property type="project" value="InterPro"/>
</dbReference>
<dbReference type="CDD" id="cd04171">
    <property type="entry name" value="SelB"/>
    <property type="match status" value="1"/>
</dbReference>
<dbReference type="InterPro" id="IPR050055">
    <property type="entry name" value="EF-Tu_GTPase"/>
</dbReference>
<dbReference type="Pfam" id="PF00009">
    <property type="entry name" value="GTP_EFTU"/>
    <property type="match status" value="1"/>
</dbReference>
<reference evidence="3 4" key="1">
    <citation type="submission" date="2020-07" db="EMBL/GenBank/DDBJ databases">
        <title>Sequencing the genomes of 1000 actinobacteria strains.</title>
        <authorList>
            <person name="Klenk H.-P."/>
        </authorList>
    </citation>
    <scope>NUCLEOTIDE SEQUENCE [LARGE SCALE GENOMIC DNA]</scope>
    <source>
        <strain evidence="3 4">DSM 24552</strain>
    </source>
</reference>
<accession>A0A7Y9UJX7</accession>
<keyword evidence="4" id="KW-1185">Reference proteome</keyword>
<gene>
    <name evidence="3" type="ORF">BJ989_001037</name>
</gene>
<dbReference type="InterPro" id="IPR015191">
    <property type="entry name" value="SelB_WHD4"/>
</dbReference>
<sequence length="613" mass="62567">MHVIATAGHVDHGKSTLVDALTGMRSDRLAEEQRRGLSIELGYVWTELAGETVAFVDVPGHERFVTTMLAGVGPVPAALLVVAADDPWMPQAAEHLAALDALGVRRGVVAVTRADLADPGPAVARAVAEVARTGLVGAPVVPVSAVTGAGVEELREALVDLVAGLPEPDPTADVRLWVDRVFSVRGAGTVVTGTLPAGRIARDDRLVVAGPRGEVAVRVRGVQALGADVASVDGVARVALNVVGDGAGMLERGSVLTTPGAFVAAEQVDVLVTASGGGRGDRAEPPTLPEQPVLHVGAASVSVRVRPLGRVAGSGPAGPAAGAVGGELVRLRLARPLPLRVGDRALLRDPGSRAVWGVEVLDPLPPGLRRRGAAAARVASLTGSVALGGGVAAELARRGVVDRDLLRRLGVPAAPVPAGTVEAGDWLLDATHASELGAAVATAVAEHDAASPLDRGVPLGVLAERLGVPSPEVVAAVVAAPLRVEGGRVRAPEPEGLPPELERAVAALERELADAPFAAPGADRLVELGLDTRRTAAAAKAGRVLRLAPGVVLLAGADRAALEVLTGLPQPFTTSEARVALATSRRVVLPLLDHLDRARLTVRHPDDTRSVRT</sequence>
<dbReference type="PANTHER" id="PTHR43721:SF22">
    <property type="entry name" value="ELONGATION FACTOR TU, MITOCHONDRIAL"/>
    <property type="match status" value="1"/>
</dbReference>
<evidence type="ECO:0000313" key="3">
    <source>
        <dbReference type="EMBL" id="NYG54733.1"/>
    </source>
</evidence>
<dbReference type="GO" id="GO:0001514">
    <property type="term" value="P:selenocysteine incorporation"/>
    <property type="evidence" value="ECO:0007669"/>
    <property type="project" value="InterPro"/>
</dbReference>
<dbReference type="PANTHER" id="PTHR43721">
    <property type="entry name" value="ELONGATION FACTOR TU-RELATED"/>
    <property type="match status" value="1"/>
</dbReference>
<dbReference type="EMBL" id="JACCAC010000001">
    <property type="protein sequence ID" value="NYG54733.1"/>
    <property type="molecule type" value="Genomic_DNA"/>
</dbReference>
<dbReference type="GO" id="GO:0005525">
    <property type="term" value="F:GTP binding"/>
    <property type="evidence" value="ECO:0007669"/>
    <property type="project" value="UniProtKB-KW"/>
</dbReference>
<dbReference type="Gene3D" id="1.10.10.10">
    <property type="entry name" value="Winged helix-like DNA-binding domain superfamily/Winged helix DNA-binding domain"/>
    <property type="match status" value="1"/>
</dbReference>
<dbReference type="SUPFAM" id="SSF50447">
    <property type="entry name" value="Translation proteins"/>
    <property type="match status" value="1"/>
</dbReference>
<dbReference type="InterPro" id="IPR027417">
    <property type="entry name" value="P-loop_NTPase"/>
</dbReference>
<dbReference type="Proteomes" id="UP000544110">
    <property type="component" value="Unassembled WGS sequence"/>
</dbReference>
<dbReference type="GO" id="GO:0003746">
    <property type="term" value="F:translation elongation factor activity"/>
    <property type="evidence" value="ECO:0007669"/>
    <property type="project" value="UniProtKB-KW"/>
</dbReference>
<dbReference type="Pfam" id="PF09107">
    <property type="entry name" value="WHD_3rd_SelB"/>
    <property type="match status" value="1"/>
</dbReference>
<dbReference type="SUPFAM" id="SSF52540">
    <property type="entry name" value="P-loop containing nucleoside triphosphate hydrolases"/>
    <property type="match status" value="1"/>
</dbReference>
<comment type="caution">
    <text evidence="3">The sequence shown here is derived from an EMBL/GenBank/DDBJ whole genome shotgun (WGS) entry which is preliminary data.</text>
</comment>
<feature type="domain" description="Tr-type G" evidence="2">
    <location>
        <begin position="1"/>
        <end position="167"/>
    </location>
</feature>
<protein>
    <submittedName>
        <fullName evidence="3">Selenocysteine-specific elongation factor</fullName>
    </submittedName>
</protein>
<keyword evidence="3" id="KW-0648">Protein biosynthesis</keyword>
<dbReference type="InterPro" id="IPR009000">
    <property type="entry name" value="Transl_B-barrel_sf"/>
</dbReference>
<keyword evidence="3" id="KW-0251">Elongation factor</keyword>
<dbReference type="RefSeq" id="WP_179517298.1">
    <property type="nucleotide sequence ID" value="NZ_JACCAC010000001.1"/>
</dbReference>
<dbReference type="InterPro" id="IPR036388">
    <property type="entry name" value="WH-like_DNA-bd_sf"/>
</dbReference>
<dbReference type="InterPro" id="IPR000795">
    <property type="entry name" value="T_Tr_GTP-bd_dom"/>
</dbReference>
<dbReference type="GO" id="GO:0005829">
    <property type="term" value="C:cytosol"/>
    <property type="evidence" value="ECO:0007669"/>
    <property type="project" value="TreeGrafter"/>
</dbReference>
<organism evidence="3 4">
    <name type="scientific">Nocardioides perillae</name>
    <dbReference type="NCBI Taxonomy" id="1119534"/>
    <lineage>
        <taxon>Bacteria</taxon>
        <taxon>Bacillati</taxon>
        <taxon>Actinomycetota</taxon>
        <taxon>Actinomycetes</taxon>
        <taxon>Propionibacteriales</taxon>
        <taxon>Nocardioidaceae</taxon>
        <taxon>Nocardioides</taxon>
    </lineage>
</organism>
<keyword evidence="1" id="KW-0342">GTP-binding</keyword>
<proteinExistence type="predicted"/>
<dbReference type="Gene3D" id="3.40.50.300">
    <property type="entry name" value="P-loop containing nucleotide triphosphate hydrolases"/>
    <property type="match status" value="1"/>
</dbReference>